<name>A0A8J5L3V9_ZINOF</name>
<dbReference type="Pfam" id="PF00098">
    <property type="entry name" value="zf-CCHC"/>
    <property type="match status" value="1"/>
</dbReference>
<evidence type="ECO:0000313" key="5">
    <source>
        <dbReference type="Proteomes" id="UP000734854"/>
    </source>
</evidence>
<feature type="region of interest" description="Disordered" evidence="1">
    <location>
        <begin position="29"/>
        <end position="80"/>
    </location>
</feature>
<keyword evidence="5" id="KW-1185">Reference proteome</keyword>
<dbReference type="GO" id="GO:0008270">
    <property type="term" value="F:zinc ion binding"/>
    <property type="evidence" value="ECO:0007669"/>
    <property type="project" value="InterPro"/>
</dbReference>
<dbReference type="SUPFAM" id="SSF57756">
    <property type="entry name" value="Retrovirus zinc finger-like domains"/>
    <property type="match status" value="1"/>
</dbReference>
<dbReference type="Proteomes" id="UP000734854">
    <property type="component" value="Unassembled WGS sequence"/>
</dbReference>
<dbReference type="SMART" id="SM00343">
    <property type="entry name" value="ZnF_C2HC"/>
    <property type="match status" value="1"/>
</dbReference>
<gene>
    <name evidence="4" type="ORF">ZIOFF_037700</name>
</gene>
<evidence type="ECO:0000259" key="3">
    <source>
        <dbReference type="SMART" id="SM00343"/>
    </source>
</evidence>
<feature type="transmembrane region" description="Helical" evidence="2">
    <location>
        <begin position="85"/>
        <end position="105"/>
    </location>
</feature>
<protein>
    <recommendedName>
        <fullName evidence="3">CCHC-type domain-containing protein</fullName>
    </recommendedName>
</protein>
<feature type="domain" description="CCHC-type" evidence="3">
    <location>
        <begin position="21"/>
        <end position="37"/>
    </location>
</feature>
<dbReference type="AlphaFoldDB" id="A0A8J5L3V9"/>
<dbReference type="InterPro" id="IPR036875">
    <property type="entry name" value="Znf_CCHC_sf"/>
</dbReference>
<accession>A0A8J5L3V9</accession>
<evidence type="ECO:0000256" key="1">
    <source>
        <dbReference type="SAM" id="MobiDB-lite"/>
    </source>
</evidence>
<dbReference type="Gene3D" id="4.10.60.10">
    <property type="entry name" value="Zinc finger, CCHC-type"/>
    <property type="match status" value="1"/>
</dbReference>
<keyword evidence="2" id="KW-1133">Transmembrane helix</keyword>
<dbReference type="GO" id="GO:0003676">
    <property type="term" value="F:nucleic acid binding"/>
    <property type="evidence" value="ECO:0007669"/>
    <property type="project" value="InterPro"/>
</dbReference>
<keyword evidence="2" id="KW-0812">Transmembrane</keyword>
<dbReference type="InterPro" id="IPR001878">
    <property type="entry name" value="Znf_CCHC"/>
</dbReference>
<sequence length="106" mass="11775">MEGQRWRRGVRVRRDEGCTGGCIKCRSTEHWSRDCPSSSSNPNEPSPNLVATQPLGKPWRPPSPPLRRLRERGSSSPRSSCTRRMALVMWFAISPAPSSIAAAAMK</sequence>
<dbReference type="EMBL" id="JACMSC010000010">
    <property type="protein sequence ID" value="KAG6505344.1"/>
    <property type="molecule type" value="Genomic_DNA"/>
</dbReference>
<feature type="compositionally biased region" description="Low complexity" evidence="1">
    <location>
        <begin position="36"/>
        <end position="48"/>
    </location>
</feature>
<evidence type="ECO:0000256" key="2">
    <source>
        <dbReference type="SAM" id="Phobius"/>
    </source>
</evidence>
<evidence type="ECO:0000313" key="4">
    <source>
        <dbReference type="EMBL" id="KAG6505344.1"/>
    </source>
</evidence>
<reference evidence="4 5" key="1">
    <citation type="submission" date="2020-08" db="EMBL/GenBank/DDBJ databases">
        <title>Plant Genome Project.</title>
        <authorList>
            <person name="Zhang R.-G."/>
        </authorList>
    </citation>
    <scope>NUCLEOTIDE SEQUENCE [LARGE SCALE GENOMIC DNA]</scope>
    <source>
        <tissue evidence="4">Rhizome</tissue>
    </source>
</reference>
<comment type="caution">
    <text evidence="4">The sequence shown here is derived from an EMBL/GenBank/DDBJ whole genome shotgun (WGS) entry which is preliminary data.</text>
</comment>
<keyword evidence="2" id="KW-0472">Membrane</keyword>
<organism evidence="4 5">
    <name type="scientific">Zingiber officinale</name>
    <name type="common">Ginger</name>
    <name type="synonym">Amomum zingiber</name>
    <dbReference type="NCBI Taxonomy" id="94328"/>
    <lineage>
        <taxon>Eukaryota</taxon>
        <taxon>Viridiplantae</taxon>
        <taxon>Streptophyta</taxon>
        <taxon>Embryophyta</taxon>
        <taxon>Tracheophyta</taxon>
        <taxon>Spermatophyta</taxon>
        <taxon>Magnoliopsida</taxon>
        <taxon>Liliopsida</taxon>
        <taxon>Zingiberales</taxon>
        <taxon>Zingiberaceae</taxon>
        <taxon>Zingiber</taxon>
    </lineage>
</organism>
<proteinExistence type="predicted"/>